<dbReference type="Gene3D" id="3.40.50.1820">
    <property type="entry name" value="alpha/beta hydrolase"/>
    <property type="match status" value="1"/>
</dbReference>
<dbReference type="InterPro" id="IPR001563">
    <property type="entry name" value="Peptidase_S10"/>
</dbReference>
<dbReference type="AlphaFoldDB" id="A0A164RUJ9"/>
<dbReference type="GO" id="GO:0006508">
    <property type="term" value="P:proteolysis"/>
    <property type="evidence" value="ECO:0007669"/>
    <property type="project" value="UniProtKB-KW"/>
</dbReference>
<dbReference type="PROSITE" id="PS00131">
    <property type="entry name" value="CARBOXYPEPT_SER_SER"/>
    <property type="match status" value="1"/>
</dbReference>
<protein>
    <recommendedName>
        <fullName evidence="6">Carboxypeptidase</fullName>
        <ecNumber evidence="6">3.4.16.-</ecNumber>
    </recommendedName>
</protein>
<evidence type="ECO:0000256" key="2">
    <source>
        <dbReference type="ARBA" id="ARBA00022645"/>
    </source>
</evidence>
<evidence type="ECO:0000256" key="5">
    <source>
        <dbReference type="ARBA" id="ARBA00023180"/>
    </source>
</evidence>
<evidence type="ECO:0000313" key="7">
    <source>
        <dbReference type="EMBL" id="KZS90896.1"/>
    </source>
</evidence>
<dbReference type="PANTHER" id="PTHR11802">
    <property type="entry name" value="SERINE PROTEASE FAMILY S10 SERINE CARBOXYPEPTIDASE"/>
    <property type="match status" value="1"/>
</dbReference>
<dbReference type="EC" id="3.4.16.-" evidence="6"/>
<accession>A0A164RUJ9</accession>
<proteinExistence type="inferred from homology"/>
<keyword evidence="8" id="KW-1185">Reference proteome</keyword>
<organism evidence="7 8">
    <name type="scientific">Sistotremastrum niveocremeum HHB9708</name>
    <dbReference type="NCBI Taxonomy" id="1314777"/>
    <lineage>
        <taxon>Eukaryota</taxon>
        <taxon>Fungi</taxon>
        <taxon>Dikarya</taxon>
        <taxon>Basidiomycota</taxon>
        <taxon>Agaricomycotina</taxon>
        <taxon>Agaricomycetes</taxon>
        <taxon>Sistotremastrales</taxon>
        <taxon>Sistotremastraceae</taxon>
        <taxon>Sertulicium</taxon>
        <taxon>Sertulicium niveocremeum</taxon>
    </lineage>
</organism>
<feature type="chain" id="PRO_5007748169" description="Carboxypeptidase" evidence="6">
    <location>
        <begin position="21"/>
        <end position="521"/>
    </location>
</feature>
<evidence type="ECO:0000256" key="6">
    <source>
        <dbReference type="RuleBase" id="RU361156"/>
    </source>
</evidence>
<evidence type="ECO:0000256" key="4">
    <source>
        <dbReference type="ARBA" id="ARBA00022801"/>
    </source>
</evidence>
<reference evidence="7 8" key="1">
    <citation type="journal article" date="2016" name="Mol. Biol. Evol.">
        <title>Comparative Genomics of Early-Diverging Mushroom-Forming Fungi Provides Insights into the Origins of Lignocellulose Decay Capabilities.</title>
        <authorList>
            <person name="Nagy L.G."/>
            <person name="Riley R."/>
            <person name="Tritt A."/>
            <person name="Adam C."/>
            <person name="Daum C."/>
            <person name="Floudas D."/>
            <person name="Sun H."/>
            <person name="Yadav J.S."/>
            <person name="Pangilinan J."/>
            <person name="Larsson K.H."/>
            <person name="Matsuura K."/>
            <person name="Barry K."/>
            <person name="Labutti K."/>
            <person name="Kuo R."/>
            <person name="Ohm R.A."/>
            <person name="Bhattacharya S.S."/>
            <person name="Shirouzu T."/>
            <person name="Yoshinaga Y."/>
            <person name="Martin F.M."/>
            <person name="Grigoriev I.V."/>
            <person name="Hibbett D.S."/>
        </authorList>
    </citation>
    <scope>NUCLEOTIDE SEQUENCE [LARGE SCALE GENOMIC DNA]</scope>
    <source>
        <strain evidence="7 8">HHB9708</strain>
    </source>
</reference>
<dbReference type="PROSITE" id="PS00560">
    <property type="entry name" value="CARBOXYPEPT_SER_HIS"/>
    <property type="match status" value="1"/>
</dbReference>
<keyword evidence="4 6" id="KW-0378">Hydrolase</keyword>
<keyword evidence="5" id="KW-0325">Glycoprotein</keyword>
<keyword evidence="6" id="KW-0732">Signal</keyword>
<evidence type="ECO:0000313" key="8">
    <source>
        <dbReference type="Proteomes" id="UP000076722"/>
    </source>
</evidence>
<dbReference type="SUPFAM" id="SSF53474">
    <property type="entry name" value="alpha/beta-Hydrolases"/>
    <property type="match status" value="1"/>
</dbReference>
<name>A0A164RUJ9_9AGAM</name>
<dbReference type="OrthoDB" id="443318at2759"/>
<dbReference type="EMBL" id="KV419418">
    <property type="protein sequence ID" value="KZS90896.1"/>
    <property type="molecule type" value="Genomic_DNA"/>
</dbReference>
<comment type="similarity">
    <text evidence="1 6">Belongs to the peptidase S10 family.</text>
</comment>
<dbReference type="Proteomes" id="UP000076722">
    <property type="component" value="Unassembled WGS sequence"/>
</dbReference>
<dbReference type="GO" id="GO:0004185">
    <property type="term" value="F:serine-type carboxypeptidase activity"/>
    <property type="evidence" value="ECO:0007669"/>
    <property type="project" value="UniProtKB-UniRule"/>
</dbReference>
<dbReference type="Pfam" id="PF00450">
    <property type="entry name" value="Peptidase_S10"/>
    <property type="match status" value="2"/>
</dbReference>
<dbReference type="PANTHER" id="PTHR11802:SF479">
    <property type="entry name" value="CARBOXYPEPTIDASE"/>
    <property type="match status" value="1"/>
</dbReference>
<dbReference type="InterPro" id="IPR033124">
    <property type="entry name" value="Ser_caboxypep_his_AS"/>
</dbReference>
<dbReference type="PRINTS" id="PR00724">
    <property type="entry name" value="CRBOXYPTASEC"/>
</dbReference>
<gene>
    <name evidence="7" type="ORF">SISNIDRAFT_457228</name>
</gene>
<keyword evidence="3 6" id="KW-0645">Protease</keyword>
<feature type="signal peptide" evidence="6">
    <location>
        <begin position="1"/>
        <end position="20"/>
    </location>
</feature>
<evidence type="ECO:0000256" key="1">
    <source>
        <dbReference type="ARBA" id="ARBA00009431"/>
    </source>
</evidence>
<dbReference type="InterPro" id="IPR018202">
    <property type="entry name" value="Ser_caboxypep_ser_AS"/>
</dbReference>
<evidence type="ECO:0000256" key="3">
    <source>
        <dbReference type="ARBA" id="ARBA00022670"/>
    </source>
</evidence>
<sequence length="521" mass="58314">MFRALLTILLVALGLAGVDAITRQQIQARKHAALSKSFRETSSQQTLLSDSTLQESEKTRQKLEFKNPKAKEFYVQGDKIPLVDFDVGPSWAGSLPISSDPNETRKLFFWFYPPGPEGSIDDLIFWTNGGPGCSSMEGLLQENGPISWPVGTAKPILNPHSWTNLSSILFVEQPIGTGFSTGVPDAKDERDVAVQLVGFFQQFLEVFEELKGKNFYLTGESYAGTYIPYIADYIYENPSLLDLRLQGIWIADPSLSFDIIQEEIPAADFLHKFENVFALNQTFLKEIDDKARQCNYTGYFDKYVTYPPKGPLPYPDGKLISDGVIPDRCDVWGDILDAALLINPAFNIYRIFDTWPILWDVLGIPGTFEEAQTLPLYFDRQDVKEAIHAPTNTSWKVCADIDVFPHGDGSLPPALTVLPNVIEKNNRTVIIHGQADYVLIAEGTRIVLQNLTWHGKQGFQNTPKLDSFIVDGMGAMGTVQLERGLTYIEVVLSGHMVPQFSPQAAFRTMEYLLGFKEYPSD</sequence>
<dbReference type="InterPro" id="IPR029058">
    <property type="entry name" value="AB_hydrolase_fold"/>
</dbReference>
<keyword evidence="2 6" id="KW-0121">Carboxypeptidase</keyword>